<dbReference type="RefSeq" id="WP_285273710.1">
    <property type="nucleotide sequence ID" value="NZ_JASNVW010000002.1"/>
</dbReference>
<accession>A0ABD4Z5Z9</accession>
<dbReference type="Pfam" id="PF13483">
    <property type="entry name" value="Lactamase_B_3"/>
    <property type="match status" value="1"/>
</dbReference>
<evidence type="ECO:0000313" key="1">
    <source>
        <dbReference type="EMBL" id="MDK6028736.1"/>
    </source>
</evidence>
<dbReference type="AlphaFoldDB" id="A0ABD4Z5Z9"/>
<dbReference type="Gene3D" id="3.60.15.10">
    <property type="entry name" value="Ribonuclease Z/Hydroxyacylglutathione hydrolase-like"/>
    <property type="match status" value="1"/>
</dbReference>
<evidence type="ECO:0000313" key="2">
    <source>
        <dbReference type="Proteomes" id="UP001529235"/>
    </source>
</evidence>
<dbReference type="SUPFAM" id="SSF56281">
    <property type="entry name" value="Metallo-hydrolase/oxidoreductase"/>
    <property type="match status" value="1"/>
</dbReference>
<organism evidence="1 2">
    <name type="scientific">Ignisphaera cupida</name>
    <dbReference type="NCBI Taxonomy" id="3050454"/>
    <lineage>
        <taxon>Archaea</taxon>
        <taxon>Thermoproteota</taxon>
        <taxon>Thermoprotei</taxon>
        <taxon>Desulfurococcales</taxon>
        <taxon>Desulfurococcaceae</taxon>
        <taxon>Ignisphaera</taxon>
    </lineage>
</organism>
<dbReference type="PANTHER" id="PTHR43546:SF8">
    <property type="entry name" value="METALLO-BETA-LACTAMASE DOMAIN-CONTAINING PROTEIN"/>
    <property type="match status" value="1"/>
</dbReference>
<sequence>MRKLKFREVFVSRDGFAGAKITFNKTVFCIDVLNTQNCDYALYTHLHPRHFPGYDNVDTSRVVSPSIGFFRVKPGDAISIGNVKIITVDAYNISETGKEPAHPKGFGVGYIMKFDNAIVYHMGDTDFIPEILNLKTPIHILFIPIGCENVLCPEEALEVVKSLRPSITIPIHYVDKGFLHTFRYIAQPYTQVVVL</sequence>
<gene>
    <name evidence="1" type="ORF">QPL79_05115</name>
</gene>
<dbReference type="InterPro" id="IPR036866">
    <property type="entry name" value="RibonucZ/Hydroxyglut_hydro"/>
</dbReference>
<dbReference type="PANTHER" id="PTHR43546">
    <property type="entry name" value="UPF0173 METAL-DEPENDENT HYDROLASE MJ1163-RELATED"/>
    <property type="match status" value="1"/>
</dbReference>
<dbReference type="InterPro" id="IPR050114">
    <property type="entry name" value="UPF0173_UPF0282_UlaG_hydrolase"/>
</dbReference>
<comment type="caution">
    <text evidence="1">The sequence shown here is derived from an EMBL/GenBank/DDBJ whole genome shotgun (WGS) entry which is preliminary data.</text>
</comment>
<name>A0ABD4Z5Z9_9CREN</name>
<reference evidence="1 2" key="1">
    <citation type="submission" date="2023-05" db="EMBL/GenBank/DDBJ databases">
        <title>A new hyperthermophilic archaea 'Ignisphaera cupida' sp. nov. and description of the family 'Ignisphaeraceae' fam. nov.</title>
        <authorList>
            <person name="Podosokorskaya O.A."/>
            <person name="Elcheninov A.G."/>
            <person name="Klukina A."/>
            <person name="Merkel A.Y."/>
        </authorList>
    </citation>
    <scope>NUCLEOTIDE SEQUENCE [LARGE SCALE GENOMIC DNA]</scope>
    <source>
        <strain evidence="1 2">4213-co</strain>
    </source>
</reference>
<dbReference type="EMBL" id="JASNVW010000002">
    <property type="protein sequence ID" value="MDK6028736.1"/>
    <property type="molecule type" value="Genomic_DNA"/>
</dbReference>
<dbReference type="Proteomes" id="UP001529235">
    <property type="component" value="Unassembled WGS sequence"/>
</dbReference>
<keyword evidence="2" id="KW-1185">Reference proteome</keyword>
<protein>
    <submittedName>
        <fullName evidence="1">MBL fold metallo-hydrolase</fullName>
    </submittedName>
</protein>
<proteinExistence type="predicted"/>